<sequence>MNYLNFRTFGMSALLVVALSACSDDDDDDKRPAPDTEETAGFTLQLLHMADIDGSNADALANVSSFAAIVAGLRAEYPEKTLFVSSGDNIIPGSRYTASSDESFAGVPGVAEPGNGRADIAFLNAMGVQASAVGNHDMDAGPGEFATLLLADGNYPGTQFPYLSSNLDFSTDSNTAPLVVADGQAADTIPNALAKSAVITVDGEQIGLVGATTPTQEVITSTGDVTVLPASDAIPELAAIIQSSVDALTAAGIDKIILLSHMQQIAVEKQLATLLRDVDIIIAGGSNTLLADDTDRLRAGDVAADDYPLFFNSAAAQPVALVNVDADYKYLGRLVVGFDANGVVIEESINAAESGAYVADAETVTAVNGTANATVDAVVTAVNDVLLAKEGNILGNSSVYLNGQRGSVRTEETNLGNLTADANLFYARLQDPAVDISFKNGGGIRSDIGTFFYPAGSTNPDDLTYVSTQAFPAAGKAAGDISQFDIESALAFNNGLTLIDVTAQELKDILETAVSEVENVGGAFPQIGGMSFTYDPSAIAQVVDATTSAVTVPGERVRSLMVGNTAVVTDGVLDTGKGPFRMVALNFLVNGGFGVTTANPARVDLVLDAEVLTSIDMSANDPGAADFAASGTEQDALAEYLKATYPDANSPFSMADSIADPAVVDTRIQTVQ</sequence>
<dbReference type="PANTHER" id="PTHR11575:SF24">
    <property type="entry name" value="5'-NUCLEOTIDASE"/>
    <property type="match status" value="1"/>
</dbReference>
<dbReference type="InterPro" id="IPR036907">
    <property type="entry name" value="5'-Nucleotdase_C_sf"/>
</dbReference>
<comment type="similarity">
    <text evidence="1">Belongs to the 5'-nucleotidase family.</text>
</comment>
<evidence type="ECO:0000313" key="3">
    <source>
        <dbReference type="EMBL" id="GAA3968448.1"/>
    </source>
</evidence>
<feature type="signal peptide" evidence="1">
    <location>
        <begin position="1"/>
        <end position="23"/>
    </location>
</feature>
<dbReference type="SUPFAM" id="SSF55816">
    <property type="entry name" value="5'-nucleotidase (syn. UDP-sugar hydrolase), C-terminal domain"/>
    <property type="match status" value="1"/>
</dbReference>
<keyword evidence="1" id="KW-0732">Signal</keyword>
<keyword evidence="1" id="KW-0378">Hydrolase</keyword>
<name>A0ABP7PNA3_9GAMM</name>
<dbReference type="PRINTS" id="PR01607">
    <property type="entry name" value="APYRASEFAMLY"/>
</dbReference>
<organism evidence="3 4">
    <name type="scientific">Allohahella marinimesophila</name>
    <dbReference type="NCBI Taxonomy" id="1054972"/>
    <lineage>
        <taxon>Bacteria</taxon>
        <taxon>Pseudomonadati</taxon>
        <taxon>Pseudomonadota</taxon>
        <taxon>Gammaproteobacteria</taxon>
        <taxon>Oceanospirillales</taxon>
        <taxon>Hahellaceae</taxon>
        <taxon>Allohahella</taxon>
    </lineage>
</organism>
<dbReference type="PANTHER" id="PTHR11575">
    <property type="entry name" value="5'-NUCLEOTIDASE-RELATED"/>
    <property type="match status" value="1"/>
</dbReference>
<dbReference type="Proteomes" id="UP001501337">
    <property type="component" value="Unassembled WGS sequence"/>
</dbReference>
<keyword evidence="4" id="KW-1185">Reference proteome</keyword>
<dbReference type="RefSeq" id="WP_344807367.1">
    <property type="nucleotide sequence ID" value="NZ_BAABBO010000011.1"/>
</dbReference>
<dbReference type="Gene3D" id="3.60.21.10">
    <property type="match status" value="1"/>
</dbReference>
<dbReference type="Gene3D" id="3.90.780.10">
    <property type="entry name" value="5'-Nucleotidase, C-terminal domain"/>
    <property type="match status" value="1"/>
</dbReference>
<reference evidence="4" key="1">
    <citation type="journal article" date="2019" name="Int. J. Syst. Evol. Microbiol.">
        <title>The Global Catalogue of Microorganisms (GCM) 10K type strain sequencing project: providing services to taxonomists for standard genome sequencing and annotation.</title>
        <authorList>
            <consortium name="The Broad Institute Genomics Platform"/>
            <consortium name="The Broad Institute Genome Sequencing Center for Infectious Disease"/>
            <person name="Wu L."/>
            <person name="Ma J."/>
        </authorList>
    </citation>
    <scope>NUCLEOTIDE SEQUENCE [LARGE SCALE GENOMIC DNA]</scope>
    <source>
        <strain evidence="4">JCM 17555</strain>
    </source>
</reference>
<dbReference type="InterPro" id="IPR029052">
    <property type="entry name" value="Metallo-depent_PP-like"/>
</dbReference>
<proteinExistence type="inferred from homology"/>
<accession>A0ABP7PNA3</accession>
<feature type="domain" description="5'-Nucleotidase C-terminal" evidence="2">
    <location>
        <begin position="395"/>
        <end position="596"/>
    </location>
</feature>
<keyword evidence="1" id="KW-0547">Nucleotide-binding</keyword>
<protein>
    <recommendedName>
        <fullName evidence="2">5'-Nucleotidase C-terminal domain-containing protein</fullName>
    </recommendedName>
</protein>
<dbReference type="SUPFAM" id="SSF56300">
    <property type="entry name" value="Metallo-dependent phosphatases"/>
    <property type="match status" value="1"/>
</dbReference>
<dbReference type="EMBL" id="BAABBO010000011">
    <property type="protein sequence ID" value="GAA3968448.1"/>
    <property type="molecule type" value="Genomic_DNA"/>
</dbReference>
<feature type="chain" id="PRO_5044994930" description="5'-Nucleotidase C-terminal domain-containing protein" evidence="1">
    <location>
        <begin position="24"/>
        <end position="672"/>
    </location>
</feature>
<dbReference type="InterPro" id="IPR008334">
    <property type="entry name" value="5'-Nucleotdase_C"/>
</dbReference>
<evidence type="ECO:0000256" key="1">
    <source>
        <dbReference type="RuleBase" id="RU362119"/>
    </source>
</evidence>
<evidence type="ECO:0000313" key="4">
    <source>
        <dbReference type="Proteomes" id="UP001501337"/>
    </source>
</evidence>
<gene>
    <name evidence="3" type="ORF">GCM10022278_27820</name>
</gene>
<evidence type="ECO:0000259" key="2">
    <source>
        <dbReference type="Pfam" id="PF02872"/>
    </source>
</evidence>
<dbReference type="PROSITE" id="PS51257">
    <property type="entry name" value="PROKAR_LIPOPROTEIN"/>
    <property type="match status" value="1"/>
</dbReference>
<dbReference type="InterPro" id="IPR006179">
    <property type="entry name" value="5_nucleotidase/apyrase"/>
</dbReference>
<dbReference type="Pfam" id="PF02872">
    <property type="entry name" value="5_nucleotid_C"/>
    <property type="match status" value="1"/>
</dbReference>
<comment type="caution">
    <text evidence="3">The sequence shown here is derived from an EMBL/GenBank/DDBJ whole genome shotgun (WGS) entry which is preliminary data.</text>
</comment>